<dbReference type="PANTHER" id="PTHR16155">
    <property type="entry name" value="DED DOMAIN-CONTAINING PROTEIN"/>
    <property type="match status" value="1"/>
</dbReference>
<dbReference type="PANTHER" id="PTHR16155:SF18">
    <property type="entry name" value="STERILE ALPHA MOTIF DOMAIN-CONTAINING PROTEIN 9-LIKE"/>
    <property type="match status" value="1"/>
</dbReference>
<accession>A0AAY4DHA0</accession>
<organism evidence="1 2">
    <name type="scientific">Denticeps clupeoides</name>
    <name type="common">denticle herring</name>
    <dbReference type="NCBI Taxonomy" id="299321"/>
    <lineage>
        <taxon>Eukaryota</taxon>
        <taxon>Metazoa</taxon>
        <taxon>Chordata</taxon>
        <taxon>Craniata</taxon>
        <taxon>Vertebrata</taxon>
        <taxon>Euteleostomi</taxon>
        <taxon>Actinopterygii</taxon>
        <taxon>Neopterygii</taxon>
        <taxon>Teleostei</taxon>
        <taxon>Clupei</taxon>
        <taxon>Clupeiformes</taxon>
        <taxon>Denticipitoidei</taxon>
        <taxon>Denticipitidae</taxon>
        <taxon>Denticeps</taxon>
    </lineage>
</organism>
<evidence type="ECO:0000313" key="2">
    <source>
        <dbReference type="Proteomes" id="UP000694580"/>
    </source>
</evidence>
<keyword evidence="2" id="KW-1185">Reference proteome</keyword>
<reference evidence="1" key="2">
    <citation type="submission" date="2025-08" db="UniProtKB">
        <authorList>
            <consortium name="Ensembl"/>
        </authorList>
    </citation>
    <scope>IDENTIFICATION</scope>
</reference>
<dbReference type="GO" id="GO:0005737">
    <property type="term" value="C:cytoplasm"/>
    <property type="evidence" value="ECO:0007669"/>
    <property type="project" value="TreeGrafter"/>
</dbReference>
<evidence type="ECO:0000313" key="1">
    <source>
        <dbReference type="Ensembl" id="ENSDCDP00010044890.1"/>
    </source>
</evidence>
<gene>
    <name evidence="1" type="primary">sb:cb1081</name>
</gene>
<protein>
    <submittedName>
        <fullName evidence="1">Uncharacterized protein</fullName>
    </submittedName>
</protein>
<dbReference type="Proteomes" id="UP000694580">
    <property type="component" value="Chromosome 1"/>
</dbReference>
<dbReference type="Ensembl" id="ENSDCDT00010055005.1">
    <property type="protein sequence ID" value="ENSDCDP00010044890.1"/>
    <property type="gene ID" value="ENSDCDG00010027703.1"/>
</dbReference>
<name>A0AAY4DHA0_9TELE</name>
<proteinExistence type="predicted"/>
<sequence length="746" mass="86315">MQLLWDQHKKGDLTCARVKDLPREQDRIVKDVIQLYQAHEKTVLLLADNVQIMEDNQNKSLKDSLIDEIRARCIGSKTPVVIILVCDREGLSEQREQNSLEITAQLSPDEQKQFEVKYEDCARRFNETHANFHGLKIMRDNFDPRAVQEIFRVLKPLTKERPRQVQLFAILALVNSFVPGSYLLQEQCLAFLGTSENEFLEKMGPFSHLCIVFATEQERKCVRLAHQMIANECVKWLTASGITLGDTTQNFLGNFFSDQESQSTYLPIAKKMLTKRATIWNNTQKHVRKHRFSKLIQHIERGESSDVCVRVLKEASDRFDVNPFFPQALARFYDLQVKNYDLAVYWANIAIKRHDNNSFVMDTLGQVYKHQLHNSRATVEDVLRVGNLAIKAFRDETKAAKNEDVVSESRNNGLKNAYAKFNFRGIYGSLEVASKMFYHLESLDENWCDVLVLETPVHASPLSRSLKEEHRQLIGNLRHDVETNFEFLEWFLTYSKPNVWTTDPPDIRDNATKIYKMFLGRNAAETPEHTLKNYTAYSFPGINWKIKDHNELSLIRNLWMKIHSEDPLDANNAQNYVLSEILLNHAGEPTASIQDLQRILAEIMMKGNSQSSPEFYLLVLSLFWPEEHQSGALKINLDDMVERMRQSYDVKYKKFLRSRYLVPIFYIGSGRGFQKLIHCWKFTIDELGDVPRRFSGTVQNFKVFVCIADKKIQVSPDLKASVMTDGPVTFDLGFNIRGPVAYNIKY</sequence>
<dbReference type="GeneTree" id="ENSGT00390000013973"/>
<reference evidence="1 2" key="1">
    <citation type="submission" date="2020-06" db="EMBL/GenBank/DDBJ databases">
        <authorList>
            <consortium name="Wellcome Sanger Institute Data Sharing"/>
        </authorList>
    </citation>
    <scope>NUCLEOTIDE SEQUENCE [LARGE SCALE GENOMIC DNA]</scope>
</reference>
<reference evidence="1" key="3">
    <citation type="submission" date="2025-09" db="UniProtKB">
        <authorList>
            <consortium name="Ensembl"/>
        </authorList>
    </citation>
    <scope>IDENTIFICATION</scope>
</reference>
<dbReference type="AlphaFoldDB" id="A0AAY4DHA0"/>